<keyword evidence="8" id="KW-1185">Reference proteome</keyword>
<keyword evidence="5 6" id="KW-0472">Membrane</keyword>
<evidence type="ECO:0000256" key="5">
    <source>
        <dbReference type="ARBA" id="ARBA00023136"/>
    </source>
</evidence>
<gene>
    <name evidence="7" type="ORF">HCU73_08510</name>
</gene>
<dbReference type="PANTHER" id="PTHR30086">
    <property type="entry name" value="ARGININE EXPORTER PROTEIN ARGO"/>
    <property type="match status" value="1"/>
</dbReference>
<feature type="transmembrane region" description="Helical" evidence="6">
    <location>
        <begin position="6"/>
        <end position="31"/>
    </location>
</feature>
<feature type="transmembrane region" description="Helical" evidence="6">
    <location>
        <begin position="131"/>
        <end position="148"/>
    </location>
</feature>
<dbReference type="InterPro" id="IPR001123">
    <property type="entry name" value="LeuE-type"/>
</dbReference>
<dbReference type="Proteomes" id="UP000526408">
    <property type="component" value="Unassembled WGS sequence"/>
</dbReference>
<dbReference type="EMBL" id="JAAZQQ010000002">
    <property type="protein sequence ID" value="NKX44629.1"/>
    <property type="molecule type" value="Genomic_DNA"/>
</dbReference>
<name>A0A7X6GZJ6_9RHOB</name>
<dbReference type="RefSeq" id="WP_168622990.1">
    <property type="nucleotide sequence ID" value="NZ_JAAZQQ010000002.1"/>
</dbReference>
<keyword evidence="4 6" id="KW-1133">Transmembrane helix</keyword>
<dbReference type="PANTHER" id="PTHR30086:SF20">
    <property type="entry name" value="ARGININE EXPORTER PROTEIN ARGO-RELATED"/>
    <property type="match status" value="1"/>
</dbReference>
<evidence type="ECO:0000313" key="8">
    <source>
        <dbReference type="Proteomes" id="UP000526408"/>
    </source>
</evidence>
<evidence type="ECO:0000313" key="7">
    <source>
        <dbReference type="EMBL" id="NKX44629.1"/>
    </source>
</evidence>
<evidence type="ECO:0000256" key="6">
    <source>
        <dbReference type="SAM" id="Phobius"/>
    </source>
</evidence>
<keyword evidence="2" id="KW-1003">Cell membrane</keyword>
<accession>A0A7X6GZJ6</accession>
<proteinExistence type="predicted"/>
<dbReference type="Pfam" id="PF01810">
    <property type="entry name" value="LysE"/>
    <property type="match status" value="1"/>
</dbReference>
<organism evidence="7 8">
    <name type="scientific">Roseicyclus persicicus</name>
    <dbReference type="NCBI Taxonomy" id="2650661"/>
    <lineage>
        <taxon>Bacteria</taxon>
        <taxon>Pseudomonadati</taxon>
        <taxon>Pseudomonadota</taxon>
        <taxon>Alphaproteobacteria</taxon>
        <taxon>Rhodobacterales</taxon>
        <taxon>Roseobacteraceae</taxon>
        <taxon>Roseicyclus</taxon>
    </lineage>
</organism>
<dbReference type="GO" id="GO:0015171">
    <property type="term" value="F:amino acid transmembrane transporter activity"/>
    <property type="evidence" value="ECO:0007669"/>
    <property type="project" value="TreeGrafter"/>
</dbReference>
<feature type="transmembrane region" description="Helical" evidence="6">
    <location>
        <begin position="154"/>
        <end position="173"/>
    </location>
</feature>
<evidence type="ECO:0000256" key="4">
    <source>
        <dbReference type="ARBA" id="ARBA00022989"/>
    </source>
</evidence>
<evidence type="ECO:0000256" key="3">
    <source>
        <dbReference type="ARBA" id="ARBA00022692"/>
    </source>
</evidence>
<comment type="caution">
    <text evidence="7">The sequence shown here is derived from an EMBL/GenBank/DDBJ whole genome shotgun (WGS) entry which is preliminary data.</text>
</comment>
<evidence type="ECO:0000256" key="2">
    <source>
        <dbReference type="ARBA" id="ARBA00022475"/>
    </source>
</evidence>
<dbReference type="GO" id="GO:0005886">
    <property type="term" value="C:plasma membrane"/>
    <property type="evidence" value="ECO:0007669"/>
    <property type="project" value="UniProtKB-SubCell"/>
</dbReference>
<keyword evidence="3 6" id="KW-0812">Transmembrane</keyword>
<evidence type="ECO:0000256" key="1">
    <source>
        <dbReference type="ARBA" id="ARBA00004651"/>
    </source>
</evidence>
<feature type="transmembrane region" description="Helical" evidence="6">
    <location>
        <begin position="185"/>
        <end position="206"/>
    </location>
</feature>
<feature type="transmembrane region" description="Helical" evidence="6">
    <location>
        <begin position="43"/>
        <end position="71"/>
    </location>
</feature>
<comment type="subcellular location">
    <subcellularLocation>
        <location evidence="1">Cell membrane</location>
        <topology evidence="1">Multi-pass membrane protein</topology>
    </subcellularLocation>
</comment>
<protein>
    <submittedName>
        <fullName evidence="7">LysE family transporter</fullName>
    </submittedName>
</protein>
<reference evidence="7 8" key="1">
    <citation type="submission" date="2020-04" db="EMBL/GenBank/DDBJ databases">
        <authorList>
            <person name="Yoon J."/>
        </authorList>
    </citation>
    <scope>NUCLEOTIDE SEQUENCE [LARGE SCALE GENOMIC DNA]</scope>
    <source>
        <strain evidence="7 8">KMU-115</strain>
    </source>
</reference>
<sequence>MTAFWIAQAPVTLAMVVPVLMLPGLDFAAVLRSVMTGGQRAGIVAAAGSMVGASLHVFGAAFGVGLLAAALPGVETVLRFLGAAILWLFAFRILRAAMLPAESAAPQTAPASRRGAFAEGMVAAALNPKTPVFFAAVFSAGGIGMATVGDRVALAAVICGLHFLWFALVAHLGSRLQARPVGATAVRVVSVALACLLFGAGVAALAV</sequence>
<dbReference type="AlphaFoldDB" id="A0A7X6GZJ6"/>
<feature type="transmembrane region" description="Helical" evidence="6">
    <location>
        <begin position="77"/>
        <end position="94"/>
    </location>
</feature>